<keyword evidence="2" id="KW-0548">Nucleotidyltransferase</keyword>
<evidence type="ECO:0000256" key="2">
    <source>
        <dbReference type="ARBA" id="ARBA00022695"/>
    </source>
</evidence>
<organism evidence="4 5">
    <name type="scientific">Candidatus Trichorickettsia mobilis</name>
    <dbReference type="NCBI Taxonomy" id="1346319"/>
    <lineage>
        <taxon>Bacteria</taxon>
        <taxon>Pseudomonadati</taxon>
        <taxon>Pseudomonadota</taxon>
        <taxon>Alphaproteobacteria</taxon>
        <taxon>Rickettsiales</taxon>
        <taxon>Rickettsiaceae</taxon>
        <taxon>Rickettsieae</taxon>
        <taxon>Candidatus Trichorickettsia</taxon>
    </lineage>
</organism>
<feature type="domain" description="Cytidyltransferase-like" evidence="3">
    <location>
        <begin position="33"/>
        <end position="100"/>
    </location>
</feature>
<dbReference type="SUPFAM" id="SSF52374">
    <property type="entry name" value="Nucleotidylyl transferase"/>
    <property type="match status" value="1"/>
</dbReference>
<proteinExistence type="predicted"/>
<name>A0ABZ0UWH2_9RICK</name>
<dbReference type="InterPro" id="IPR014729">
    <property type="entry name" value="Rossmann-like_a/b/a_fold"/>
</dbReference>
<evidence type="ECO:0000256" key="1">
    <source>
        <dbReference type="ARBA" id="ARBA00022679"/>
    </source>
</evidence>
<dbReference type="PROSITE" id="PS51257">
    <property type="entry name" value="PROKAR_LIPOPROTEIN"/>
    <property type="match status" value="1"/>
</dbReference>
<protein>
    <submittedName>
        <fullName evidence="4">Nicotinamide adenylyltransferase-like domain protein</fullName>
    </submittedName>
</protein>
<dbReference type="Pfam" id="PF01467">
    <property type="entry name" value="CTP_transf_like"/>
    <property type="match status" value="1"/>
</dbReference>
<dbReference type="RefSeq" id="WP_323738137.1">
    <property type="nucleotide sequence ID" value="NZ_CP112932.1"/>
</dbReference>
<dbReference type="InterPro" id="IPR004821">
    <property type="entry name" value="Cyt_trans-like"/>
</dbReference>
<dbReference type="NCBIfam" id="TIGR00125">
    <property type="entry name" value="cyt_tran_rel"/>
    <property type="match status" value="1"/>
</dbReference>
<sequence length="203" mass="23402">MKLPVVNNLKCLCYVGIFAFLTGCSHNSRTGCIFIGRFQPFHQEHLRILQNGLKNCQRTLVILGSANSPLSSKNPFTVQERERMIRISLTEKENKRVFITPVNDFKKDQEWLEAVKAAARKHFGNSSITLLGCAKDQSSYYLDLFPDWSLDLTTIENSINATDIRANLFTNWNHCPFGLSDKVYQWLMENITNDAYRLRYLSK</sequence>
<reference evidence="4 5" key="1">
    <citation type="submission" date="2022-10" db="EMBL/GenBank/DDBJ databases">
        <title>Host association and intracellularity evolved multiple times independently in the Rickettsiales.</title>
        <authorList>
            <person name="Castelli M."/>
            <person name="Nardi T."/>
            <person name="Gammuto L."/>
            <person name="Bellinzona G."/>
            <person name="Sabaneyeva E."/>
            <person name="Potekhin A."/>
            <person name="Serra V."/>
            <person name="Petroni G."/>
            <person name="Sassera D."/>
        </authorList>
    </citation>
    <scope>NUCLEOTIDE SEQUENCE [LARGE SCALE GENOMIC DNA]</scope>
    <source>
        <strain evidence="4 5">Kr 154-4</strain>
    </source>
</reference>
<keyword evidence="5" id="KW-1185">Reference proteome</keyword>
<dbReference type="Proteomes" id="UP001326613">
    <property type="component" value="Chromosome"/>
</dbReference>
<keyword evidence="1" id="KW-0808">Transferase</keyword>
<evidence type="ECO:0000313" key="4">
    <source>
        <dbReference type="EMBL" id="WPY01358.1"/>
    </source>
</evidence>
<evidence type="ECO:0000313" key="5">
    <source>
        <dbReference type="Proteomes" id="UP001326613"/>
    </source>
</evidence>
<dbReference type="PANTHER" id="PTHR21342">
    <property type="entry name" value="PHOSPHOPANTETHEINE ADENYLYLTRANSFERASE"/>
    <property type="match status" value="1"/>
</dbReference>
<gene>
    <name evidence="4" type="ORF">Trichorick_01269</name>
</gene>
<accession>A0ABZ0UWH2</accession>
<dbReference type="Gene3D" id="3.40.50.620">
    <property type="entry name" value="HUPs"/>
    <property type="match status" value="1"/>
</dbReference>
<evidence type="ECO:0000259" key="3">
    <source>
        <dbReference type="Pfam" id="PF01467"/>
    </source>
</evidence>
<dbReference type="PANTHER" id="PTHR21342:SF0">
    <property type="entry name" value="BIFUNCTIONAL NMN ADENYLYLTRANSFERASE_NUDIX HYDROLASE"/>
    <property type="match status" value="1"/>
</dbReference>
<dbReference type="EMBL" id="CP112932">
    <property type="protein sequence ID" value="WPY01358.1"/>
    <property type="molecule type" value="Genomic_DNA"/>
</dbReference>